<feature type="region of interest" description="Disordered" evidence="6">
    <location>
        <begin position="32"/>
        <end position="54"/>
    </location>
</feature>
<keyword evidence="5 7" id="KW-0472">Membrane</keyword>
<name>A0ABN2UZ43_9ACTN</name>
<feature type="transmembrane region" description="Helical" evidence="7">
    <location>
        <begin position="155"/>
        <end position="174"/>
    </location>
</feature>
<dbReference type="InterPro" id="IPR010432">
    <property type="entry name" value="RDD"/>
</dbReference>
<evidence type="ECO:0000256" key="4">
    <source>
        <dbReference type="ARBA" id="ARBA00022989"/>
    </source>
</evidence>
<dbReference type="EMBL" id="BAAAQN010000038">
    <property type="protein sequence ID" value="GAA2045331.1"/>
    <property type="molecule type" value="Genomic_DNA"/>
</dbReference>
<keyword evidence="3 7" id="KW-0812">Transmembrane</keyword>
<comment type="subcellular location">
    <subcellularLocation>
        <location evidence="1">Cell membrane</location>
        <topology evidence="1">Multi-pass membrane protein</topology>
    </subcellularLocation>
</comment>
<protein>
    <submittedName>
        <fullName evidence="9">RDD family protein</fullName>
    </submittedName>
</protein>
<evidence type="ECO:0000256" key="2">
    <source>
        <dbReference type="ARBA" id="ARBA00022475"/>
    </source>
</evidence>
<sequence>MTVGQGGFPAVSLLFPACYTEPRHFPTYPLRRDPPLSTGHSPTAVAGPEPARGTVGAMTSSSPDYYGRRLGLPQSGPGSMATVGRRLAAVLVDWALAYGMAYLLVGDRLLRTGQFAALSLLAVMYLVGLGISGSTLGMAALGLRVGSDQGGKASLYAVGMRTVLLFLFIPAVIWDADGRGLHDRVARTMIVTTR</sequence>
<feature type="transmembrane region" description="Helical" evidence="7">
    <location>
        <begin position="117"/>
        <end position="143"/>
    </location>
</feature>
<dbReference type="InterPro" id="IPR051791">
    <property type="entry name" value="Pra-immunoreactive"/>
</dbReference>
<accession>A0ABN2UZ43</accession>
<evidence type="ECO:0000259" key="8">
    <source>
        <dbReference type="Pfam" id="PF06271"/>
    </source>
</evidence>
<evidence type="ECO:0000256" key="3">
    <source>
        <dbReference type="ARBA" id="ARBA00022692"/>
    </source>
</evidence>
<dbReference type="PANTHER" id="PTHR36115:SF6">
    <property type="entry name" value="PROLINE-RICH ANTIGEN HOMOLOG"/>
    <property type="match status" value="1"/>
</dbReference>
<keyword evidence="2" id="KW-1003">Cell membrane</keyword>
<evidence type="ECO:0000313" key="9">
    <source>
        <dbReference type="EMBL" id="GAA2045331.1"/>
    </source>
</evidence>
<feature type="domain" description="RDD" evidence="8">
    <location>
        <begin position="81"/>
        <end position="186"/>
    </location>
</feature>
<dbReference type="Pfam" id="PF06271">
    <property type="entry name" value="RDD"/>
    <property type="match status" value="1"/>
</dbReference>
<evidence type="ECO:0000256" key="7">
    <source>
        <dbReference type="SAM" id="Phobius"/>
    </source>
</evidence>
<keyword evidence="10" id="KW-1185">Reference proteome</keyword>
<keyword evidence="4 7" id="KW-1133">Transmembrane helix</keyword>
<organism evidence="9 10">
    <name type="scientific">Catenulispora yoronensis</name>
    <dbReference type="NCBI Taxonomy" id="450799"/>
    <lineage>
        <taxon>Bacteria</taxon>
        <taxon>Bacillati</taxon>
        <taxon>Actinomycetota</taxon>
        <taxon>Actinomycetes</taxon>
        <taxon>Catenulisporales</taxon>
        <taxon>Catenulisporaceae</taxon>
        <taxon>Catenulispora</taxon>
    </lineage>
</organism>
<dbReference type="Proteomes" id="UP001500751">
    <property type="component" value="Unassembled WGS sequence"/>
</dbReference>
<evidence type="ECO:0000256" key="6">
    <source>
        <dbReference type="SAM" id="MobiDB-lite"/>
    </source>
</evidence>
<dbReference type="PANTHER" id="PTHR36115">
    <property type="entry name" value="PROLINE-RICH ANTIGEN HOMOLOG-RELATED"/>
    <property type="match status" value="1"/>
</dbReference>
<evidence type="ECO:0000313" key="10">
    <source>
        <dbReference type="Proteomes" id="UP001500751"/>
    </source>
</evidence>
<evidence type="ECO:0000256" key="5">
    <source>
        <dbReference type="ARBA" id="ARBA00023136"/>
    </source>
</evidence>
<gene>
    <name evidence="9" type="ORF">GCM10009839_56630</name>
</gene>
<evidence type="ECO:0000256" key="1">
    <source>
        <dbReference type="ARBA" id="ARBA00004651"/>
    </source>
</evidence>
<feature type="transmembrane region" description="Helical" evidence="7">
    <location>
        <begin position="87"/>
        <end position="105"/>
    </location>
</feature>
<proteinExistence type="predicted"/>
<reference evidence="10" key="1">
    <citation type="journal article" date="2019" name="Int. J. Syst. Evol. Microbiol.">
        <title>The Global Catalogue of Microorganisms (GCM) 10K type strain sequencing project: providing services to taxonomists for standard genome sequencing and annotation.</title>
        <authorList>
            <consortium name="The Broad Institute Genomics Platform"/>
            <consortium name="The Broad Institute Genome Sequencing Center for Infectious Disease"/>
            <person name="Wu L."/>
            <person name="Ma J."/>
        </authorList>
    </citation>
    <scope>NUCLEOTIDE SEQUENCE [LARGE SCALE GENOMIC DNA]</scope>
    <source>
        <strain evidence="10">JCM 16014</strain>
    </source>
</reference>
<comment type="caution">
    <text evidence="9">The sequence shown here is derived from an EMBL/GenBank/DDBJ whole genome shotgun (WGS) entry which is preliminary data.</text>
</comment>